<feature type="transmembrane region" description="Helical" evidence="1">
    <location>
        <begin position="132"/>
        <end position="155"/>
    </location>
</feature>
<evidence type="ECO:0000256" key="1">
    <source>
        <dbReference type="SAM" id="Phobius"/>
    </source>
</evidence>
<sequence>MFRRREKRPFAKAVKQTLWPRMGWRRAGRYWMHRIGRVPGTPYGISAGFASGVAMAMTPFMGVHFPLSIGLAWLLRGSIAASLLGTLFGNPVTWPFIWLATYRLGCFVLHMHPGHGPMELSWSVLRHSAWQVVAPMTVGGFLSAALTWPLVFLVLRPLIARYKHHRIAASHHHPVLGHEPKPAGD</sequence>
<feature type="transmembrane region" description="Helical" evidence="1">
    <location>
        <begin position="67"/>
        <end position="88"/>
    </location>
</feature>
<keyword evidence="4" id="KW-1185">Reference proteome</keyword>
<dbReference type="PANTHER" id="PTHR40547">
    <property type="entry name" value="SLL0298 PROTEIN"/>
    <property type="match status" value="1"/>
</dbReference>
<dbReference type="AlphaFoldDB" id="A0A248JPQ4"/>
<dbReference type="Pfam" id="PF09835">
    <property type="entry name" value="DUF2062"/>
    <property type="match status" value="1"/>
</dbReference>
<organism evidence="3 4">
    <name type="scientific">Nitrospirillum viridazoti CBAmc</name>
    <dbReference type="NCBI Taxonomy" id="1441467"/>
    <lineage>
        <taxon>Bacteria</taxon>
        <taxon>Pseudomonadati</taxon>
        <taxon>Pseudomonadota</taxon>
        <taxon>Alphaproteobacteria</taxon>
        <taxon>Rhodospirillales</taxon>
        <taxon>Azospirillaceae</taxon>
        <taxon>Nitrospirillum</taxon>
        <taxon>Nitrospirillum viridazoti</taxon>
    </lineage>
</organism>
<feature type="domain" description="DUF2062" evidence="2">
    <location>
        <begin position="26"/>
        <end position="166"/>
    </location>
</feature>
<keyword evidence="1" id="KW-0472">Membrane</keyword>
<dbReference type="PANTHER" id="PTHR40547:SF1">
    <property type="entry name" value="SLL0298 PROTEIN"/>
    <property type="match status" value="1"/>
</dbReference>
<evidence type="ECO:0000313" key="4">
    <source>
        <dbReference type="Proteomes" id="UP000197153"/>
    </source>
</evidence>
<evidence type="ECO:0000259" key="2">
    <source>
        <dbReference type="Pfam" id="PF09835"/>
    </source>
</evidence>
<evidence type="ECO:0000313" key="3">
    <source>
        <dbReference type="EMBL" id="ASG20579.1"/>
    </source>
</evidence>
<dbReference type="InterPro" id="IPR018639">
    <property type="entry name" value="DUF2062"/>
</dbReference>
<reference evidence="3 4" key="1">
    <citation type="submission" date="2017-06" db="EMBL/GenBank/DDBJ databases">
        <title>Complete genome sequence of Nitrospirillum amazonense strain CBAmC, an endophytic nitrogen-fixing and plant growth-promoting bacterium, isolated from sugarcane.</title>
        <authorList>
            <person name="Schwab S."/>
            <person name="dos Santos Teixeira K.R."/>
            <person name="Simoes Araujo J.L."/>
            <person name="Soares Vidal M."/>
            <person name="Borges de Freitas H.R."/>
            <person name="Rivello Crivelaro A.L."/>
            <person name="Bueno de Camargo Nunes A."/>
            <person name="dos Santos C.M."/>
            <person name="Palmeira da Silva Rosa D."/>
            <person name="da Silva Padilha D."/>
            <person name="da Silva E."/>
            <person name="Araujo Terra L."/>
            <person name="Soares Mendes V."/>
            <person name="Farinelli L."/>
            <person name="Magalhaes Cruz L."/>
            <person name="Baldani J.I."/>
        </authorList>
    </citation>
    <scope>NUCLEOTIDE SEQUENCE [LARGE SCALE GENOMIC DNA]</scope>
    <source>
        <strain evidence="3 4">CBAmC</strain>
    </source>
</reference>
<protein>
    <recommendedName>
        <fullName evidence="2">DUF2062 domain-containing protein</fullName>
    </recommendedName>
</protein>
<dbReference type="EMBL" id="CP022110">
    <property type="protein sequence ID" value="ASG20579.1"/>
    <property type="molecule type" value="Genomic_DNA"/>
</dbReference>
<dbReference type="Proteomes" id="UP000197153">
    <property type="component" value="Chromosome 1"/>
</dbReference>
<keyword evidence="1" id="KW-1133">Transmembrane helix</keyword>
<dbReference type="RefSeq" id="WP_004272615.1">
    <property type="nucleotide sequence ID" value="NZ_CP022110.1"/>
</dbReference>
<accession>A0A248JPQ4</accession>
<keyword evidence="1" id="KW-0812">Transmembrane</keyword>
<dbReference type="KEGG" id="nao:Y958_06990"/>
<feature type="transmembrane region" description="Helical" evidence="1">
    <location>
        <begin position="42"/>
        <end position="61"/>
    </location>
</feature>
<feature type="transmembrane region" description="Helical" evidence="1">
    <location>
        <begin position="95"/>
        <end position="112"/>
    </location>
</feature>
<gene>
    <name evidence="3" type="ORF">Y958_06990</name>
</gene>
<name>A0A248JPQ4_9PROT</name>
<proteinExistence type="predicted"/>